<feature type="chain" id="PRO_5020875998" evidence="1">
    <location>
        <begin position="23"/>
        <end position="211"/>
    </location>
</feature>
<evidence type="ECO:0000313" key="2">
    <source>
        <dbReference type="EMBL" id="TDQ57219.1"/>
    </source>
</evidence>
<feature type="signal peptide" evidence="1">
    <location>
        <begin position="1"/>
        <end position="22"/>
    </location>
</feature>
<reference evidence="2 3" key="1">
    <citation type="submission" date="2019-03" db="EMBL/GenBank/DDBJ databases">
        <title>Genomic Encyclopedia of Type Strains, Phase IV (KMG-IV): sequencing the most valuable type-strain genomes for metagenomic binning, comparative biology and taxonomic classification.</title>
        <authorList>
            <person name="Goeker M."/>
        </authorList>
    </citation>
    <scope>NUCLEOTIDE SEQUENCE [LARGE SCALE GENOMIC DNA]</scope>
    <source>
        <strain evidence="2 3">DSM 28403</strain>
    </source>
</reference>
<dbReference type="EMBL" id="SNYQ01000006">
    <property type="protein sequence ID" value="TDQ57219.1"/>
    <property type="molecule type" value="Genomic_DNA"/>
</dbReference>
<name>A0A4R6V7P8_9PAST</name>
<proteinExistence type="predicted"/>
<protein>
    <submittedName>
        <fullName evidence="2">ABC-type uncharacterized transport system substrate-binding protein</fullName>
    </submittedName>
</protein>
<dbReference type="PIRSF" id="PIRSF008159">
    <property type="entry name" value="UCP008159_ABC"/>
    <property type="match status" value="1"/>
</dbReference>
<accession>A0A4R6V7P8</accession>
<dbReference type="RefSeq" id="WP_133545238.1">
    <property type="nucleotide sequence ID" value="NZ_SNYQ01000006.1"/>
</dbReference>
<dbReference type="Proteomes" id="UP000295657">
    <property type="component" value="Unassembled WGS sequence"/>
</dbReference>
<dbReference type="Pfam" id="PF06226">
    <property type="entry name" value="DUF1007"/>
    <property type="match status" value="1"/>
</dbReference>
<organism evidence="2 3">
    <name type="scientific">Mesocricetibacter intestinalis</name>
    <dbReference type="NCBI Taxonomy" id="1521930"/>
    <lineage>
        <taxon>Bacteria</taxon>
        <taxon>Pseudomonadati</taxon>
        <taxon>Pseudomonadota</taxon>
        <taxon>Gammaproteobacteria</taxon>
        <taxon>Pasteurellales</taxon>
        <taxon>Pasteurellaceae</taxon>
        <taxon>Mesocricetibacter</taxon>
    </lineage>
</organism>
<dbReference type="OrthoDB" id="5781652at2"/>
<keyword evidence="1" id="KW-0732">Signal</keyword>
<comment type="caution">
    <text evidence="2">The sequence shown here is derived from an EMBL/GenBank/DDBJ whole genome shotgun (WGS) entry which is preliminary data.</text>
</comment>
<evidence type="ECO:0000256" key="1">
    <source>
        <dbReference type="SAM" id="SignalP"/>
    </source>
</evidence>
<keyword evidence="3" id="KW-1185">Reference proteome</keyword>
<dbReference type="InterPro" id="IPR016537">
    <property type="entry name" value="UCP008159_ABC"/>
</dbReference>
<dbReference type="InterPro" id="IPR010412">
    <property type="entry name" value="DUF1007"/>
</dbReference>
<gene>
    <name evidence="2" type="ORF">EDC45_1616</name>
</gene>
<dbReference type="AlphaFoldDB" id="A0A4R6V7P8"/>
<sequence>MRKSLFVIIFSICFIFAESVAAHPHAFIDMKSRVLVENNHLTGFSMQWLLDEPSSSQVLYDLMLASDEKAKQKLSDEIMQNIIAEHYFSYLFNRRGEKIKYSAKPLHYGMRAEGTQVLYYFDFMLSEPVALKSNSFILSTYDPTYYVAMLYDKGEKSADFSALPQNCRGELQQPIVSSELKAYALSLDKSQKDEDDTLGKQFAQQVVILCD</sequence>
<evidence type="ECO:0000313" key="3">
    <source>
        <dbReference type="Proteomes" id="UP000295657"/>
    </source>
</evidence>